<dbReference type="Proteomes" id="UP001472677">
    <property type="component" value="Unassembled WGS sequence"/>
</dbReference>
<evidence type="ECO:0000313" key="2">
    <source>
        <dbReference type="EMBL" id="KAK8548772.1"/>
    </source>
</evidence>
<dbReference type="EMBL" id="JBBPBM010000021">
    <property type="protein sequence ID" value="KAK8548772.1"/>
    <property type="molecule type" value="Genomic_DNA"/>
</dbReference>
<evidence type="ECO:0000256" key="1">
    <source>
        <dbReference type="ARBA" id="ARBA00022562"/>
    </source>
</evidence>
<dbReference type="InterPro" id="IPR000263">
    <property type="entry name" value="GV_A/BR1_coat"/>
</dbReference>
<dbReference type="InterPro" id="IPR001530">
    <property type="entry name" value="Gemini_BR1"/>
</dbReference>
<reference evidence="2 3" key="1">
    <citation type="journal article" date="2024" name="G3 (Bethesda)">
        <title>Genome assembly of Hibiscus sabdariffa L. provides insights into metabolisms of medicinal natural products.</title>
        <authorList>
            <person name="Kim T."/>
        </authorList>
    </citation>
    <scope>NUCLEOTIDE SEQUENCE [LARGE SCALE GENOMIC DNA]</scope>
    <source>
        <strain evidence="2">TK-2024</strain>
        <tissue evidence="2">Old leaves</tissue>
    </source>
</reference>
<accession>A0ABR2DXR5</accession>
<evidence type="ECO:0000313" key="3">
    <source>
        <dbReference type="Proteomes" id="UP001472677"/>
    </source>
</evidence>
<gene>
    <name evidence="2" type="ORF">V6N12_061678</name>
</gene>
<sequence length="257" mass="29534">MMTFRRGYFLGRRPRRKIFPARKYVPTRRPAQVRRSLFNPRPLTDRLSLQTMHENQFGNEFSVANNGSITAYITYPSLGMLEPNRHRSYIKLNRLRFNGTAQIQSTQTDVIMDPSSPIPIPRLNGVLSVVIVLDRKPHMDLGSNHLDRFDEVFGANAFSHGNLQVVSRHRERYKIKYTFKCVLSVEKDSTLIKVEGSVSLSSSRYPCWASFNDFDIDSLGGNYNNLNKNALLVFYCWMSDSPSKASMFVSFDLNYLG</sequence>
<proteinExistence type="predicted"/>
<keyword evidence="1" id="KW-1048">Host nucleus</keyword>
<keyword evidence="3" id="KW-1185">Reference proteome</keyword>
<dbReference type="Pfam" id="PF00844">
    <property type="entry name" value="Gemini_coat"/>
    <property type="match status" value="1"/>
</dbReference>
<dbReference type="PRINTS" id="PR00225">
    <property type="entry name" value="GEMCOATBR1"/>
</dbReference>
<organism evidence="2 3">
    <name type="scientific">Hibiscus sabdariffa</name>
    <name type="common">roselle</name>
    <dbReference type="NCBI Taxonomy" id="183260"/>
    <lineage>
        <taxon>Eukaryota</taxon>
        <taxon>Viridiplantae</taxon>
        <taxon>Streptophyta</taxon>
        <taxon>Embryophyta</taxon>
        <taxon>Tracheophyta</taxon>
        <taxon>Spermatophyta</taxon>
        <taxon>Magnoliopsida</taxon>
        <taxon>eudicotyledons</taxon>
        <taxon>Gunneridae</taxon>
        <taxon>Pentapetalae</taxon>
        <taxon>rosids</taxon>
        <taxon>malvids</taxon>
        <taxon>Malvales</taxon>
        <taxon>Malvaceae</taxon>
        <taxon>Malvoideae</taxon>
        <taxon>Hibiscus</taxon>
    </lineage>
</organism>
<comment type="caution">
    <text evidence="2">The sequence shown here is derived from an EMBL/GenBank/DDBJ whole genome shotgun (WGS) entry which is preliminary data.</text>
</comment>
<name>A0ABR2DXR5_9ROSI</name>
<protein>
    <recommendedName>
        <fullName evidence="4">Nuclear shuttle protein</fullName>
    </recommendedName>
</protein>
<evidence type="ECO:0008006" key="4">
    <source>
        <dbReference type="Google" id="ProtNLM"/>
    </source>
</evidence>
<dbReference type="PRINTS" id="PR00223">
    <property type="entry name" value="GEMCOATARBR1"/>
</dbReference>